<evidence type="ECO:0000256" key="5">
    <source>
        <dbReference type="SAM" id="Phobius"/>
    </source>
</evidence>
<dbReference type="InterPro" id="IPR020846">
    <property type="entry name" value="MFS_dom"/>
</dbReference>
<evidence type="ECO:0000256" key="3">
    <source>
        <dbReference type="ARBA" id="ARBA00022989"/>
    </source>
</evidence>
<feature type="transmembrane region" description="Helical" evidence="5">
    <location>
        <begin position="323"/>
        <end position="342"/>
    </location>
</feature>
<accession>A0ABP8YLD2</accession>
<feature type="transmembrane region" description="Helical" evidence="5">
    <location>
        <begin position="230"/>
        <end position="251"/>
    </location>
</feature>
<dbReference type="PANTHER" id="PTHR23514">
    <property type="entry name" value="BYPASS OF STOP CODON PROTEIN 6"/>
    <property type="match status" value="1"/>
</dbReference>
<feature type="transmembrane region" description="Helical" evidence="5">
    <location>
        <begin position="263"/>
        <end position="284"/>
    </location>
</feature>
<dbReference type="PANTHER" id="PTHR23514:SF13">
    <property type="entry name" value="INNER MEMBRANE PROTEIN YBJJ"/>
    <property type="match status" value="1"/>
</dbReference>
<comment type="subcellular location">
    <subcellularLocation>
        <location evidence="1">Cell membrane</location>
        <topology evidence="1">Multi-pass membrane protein</topology>
    </subcellularLocation>
</comment>
<evidence type="ECO:0000256" key="2">
    <source>
        <dbReference type="ARBA" id="ARBA00022692"/>
    </source>
</evidence>
<dbReference type="SUPFAM" id="SSF103473">
    <property type="entry name" value="MFS general substrate transporter"/>
    <property type="match status" value="1"/>
</dbReference>
<reference evidence="8" key="1">
    <citation type="journal article" date="2019" name="Int. J. Syst. Evol. Microbiol.">
        <title>The Global Catalogue of Microorganisms (GCM) 10K type strain sequencing project: providing services to taxonomists for standard genome sequencing and annotation.</title>
        <authorList>
            <consortium name="The Broad Institute Genomics Platform"/>
            <consortium name="The Broad Institute Genome Sequencing Center for Infectious Disease"/>
            <person name="Wu L."/>
            <person name="Ma J."/>
        </authorList>
    </citation>
    <scope>NUCLEOTIDE SEQUENCE [LARGE SCALE GENOMIC DNA]</scope>
    <source>
        <strain evidence="8">JCM 18961</strain>
    </source>
</reference>
<feature type="transmembrane region" description="Helical" evidence="5">
    <location>
        <begin position="379"/>
        <end position="397"/>
    </location>
</feature>
<feature type="transmembrane region" description="Helical" evidence="5">
    <location>
        <begin position="112"/>
        <end position="131"/>
    </location>
</feature>
<dbReference type="InterPro" id="IPR051788">
    <property type="entry name" value="MFS_Transporter"/>
</dbReference>
<sequence length="416" mass="42764">MNHSTSAASSTSLDRARVVAARNAVFVVFALAGVAFASFAARIPDAKAALGLSAGQLGLTLFAASAGSLTALPSAGRVADRIGAARAVVTGMVVSFVGLLVVAAGVDLVESRWVVTAGLYFVGMGVGLWDVSMNLEGAAVERLLGRTVMPHFHAAFSGGTVLSALVGAGMSWAEVPLLVHFGGVLLLSAAVALWALRSFLPRAVEAGDEEAGTEAARPAKPRSAWLEPRTLMIGLVVLAAAFTEGTANDWISVAFSEGYDLPRWAGVLALAAFLSFMTAGRLVGTGLLDRYGRVPVLRVTFVMAAVGSLLVIFGGTVLAYVGAAIWGVGASLGFPVGISASADDPARAAARMSVVATIGYTAFIAGPPLLGFLGDHFTVLRSLMAVTAMVVLAMLVIPQTRELRDVPTERSESVHA</sequence>
<protein>
    <submittedName>
        <fullName evidence="7">MFS transporter</fullName>
    </submittedName>
</protein>
<dbReference type="InterPro" id="IPR011701">
    <property type="entry name" value="MFS"/>
</dbReference>
<dbReference type="InterPro" id="IPR036259">
    <property type="entry name" value="MFS_trans_sf"/>
</dbReference>
<keyword evidence="2 5" id="KW-0812">Transmembrane</keyword>
<keyword evidence="8" id="KW-1185">Reference proteome</keyword>
<dbReference type="EMBL" id="BAABLO010000013">
    <property type="protein sequence ID" value="GAA4732543.1"/>
    <property type="molecule type" value="Genomic_DNA"/>
</dbReference>
<feature type="transmembrane region" description="Helical" evidence="5">
    <location>
        <begin position="296"/>
        <end position="317"/>
    </location>
</feature>
<comment type="caution">
    <text evidence="7">The sequence shown here is derived from an EMBL/GenBank/DDBJ whole genome shotgun (WGS) entry which is preliminary data.</text>
</comment>
<keyword evidence="3 5" id="KW-1133">Transmembrane helix</keyword>
<evidence type="ECO:0000313" key="7">
    <source>
        <dbReference type="EMBL" id="GAA4732543.1"/>
    </source>
</evidence>
<feature type="transmembrane region" description="Helical" evidence="5">
    <location>
        <begin position="84"/>
        <end position="106"/>
    </location>
</feature>
<evidence type="ECO:0000256" key="1">
    <source>
        <dbReference type="ARBA" id="ARBA00004651"/>
    </source>
</evidence>
<feature type="transmembrane region" description="Helical" evidence="5">
    <location>
        <begin position="178"/>
        <end position="196"/>
    </location>
</feature>
<keyword evidence="4 5" id="KW-0472">Membrane</keyword>
<feature type="transmembrane region" description="Helical" evidence="5">
    <location>
        <begin position="24"/>
        <end position="43"/>
    </location>
</feature>
<proteinExistence type="predicted"/>
<evidence type="ECO:0000256" key="4">
    <source>
        <dbReference type="ARBA" id="ARBA00023136"/>
    </source>
</evidence>
<evidence type="ECO:0000259" key="6">
    <source>
        <dbReference type="PROSITE" id="PS50850"/>
    </source>
</evidence>
<dbReference type="Gene3D" id="1.20.1250.20">
    <property type="entry name" value="MFS general substrate transporter like domains"/>
    <property type="match status" value="1"/>
</dbReference>
<dbReference type="PROSITE" id="PS50850">
    <property type="entry name" value="MFS"/>
    <property type="match status" value="1"/>
</dbReference>
<gene>
    <name evidence="7" type="ORF">GCM10025782_34750</name>
</gene>
<feature type="transmembrane region" description="Helical" evidence="5">
    <location>
        <begin position="49"/>
        <end position="72"/>
    </location>
</feature>
<feature type="transmembrane region" description="Helical" evidence="5">
    <location>
        <begin position="152"/>
        <end position="172"/>
    </location>
</feature>
<feature type="domain" description="Major facilitator superfamily (MFS) profile" evidence="6">
    <location>
        <begin position="21"/>
        <end position="401"/>
    </location>
</feature>
<dbReference type="Pfam" id="PF07690">
    <property type="entry name" value="MFS_1"/>
    <property type="match status" value="1"/>
</dbReference>
<name>A0ABP8YLD2_9MICO</name>
<evidence type="ECO:0000313" key="8">
    <source>
        <dbReference type="Proteomes" id="UP001500556"/>
    </source>
</evidence>
<dbReference type="Proteomes" id="UP001500556">
    <property type="component" value="Unassembled WGS sequence"/>
</dbReference>
<dbReference type="RefSeq" id="WP_345505130.1">
    <property type="nucleotide sequence ID" value="NZ_BAABLO010000013.1"/>
</dbReference>
<organism evidence="7 8">
    <name type="scientific">Pedococcus ginsenosidimutans</name>
    <dbReference type="NCBI Taxonomy" id="490570"/>
    <lineage>
        <taxon>Bacteria</taxon>
        <taxon>Bacillati</taxon>
        <taxon>Actinomycetota</taxon>
        <taxon>Actinomycetes</taxon>
        <taxon>Micrococcales</taxon>
        <taxon>Intrasporangiaceae</taxon>
        <taxon>Pedococcus</taxon>
    </lineage>
</organism>
<feature type="transmembrane region" description="Helical" evidence="5">
    <location>
        <begin position="354"/>
        <end position="373"/>
    </location>
</feature>
<dbReference type="CDD" id="cd17393">
    <property type="entry name" value="MFS_MosC_like"/>
    <property type="match status" value="1"/>
</dbReference>